<name>A0A2K1YGS0_POPTR</name>
<sequence>MDKAKQEKPPQIEMDQLQLQIQGLTQMVERFNLVICSIHERLERVERRGADGEHHSADRDGNHAKRCNRYVSLVVDIDFNAIDDENDDVAFWDHRDQIWQPRNHRFHGVKRADRDSSKLKIPSFQARNDPKAY</sequence>
<evidence type="ECO:0000313" key="3">
    <source>
        <dbReference type="Proteomes" id="UP000006729"/>
    </source>
</evidence>
<gene>
    <name evidence="2" type="ORF">POPTR_011G071600</name>
</gene>
<dbReference type="Proteomes" id="UP000006729">
    <property type="component" value="Chromosome 11"/>
</dbReference>
<proteinExistence type="predicted"/>
<evidence type="ECO:0000313" key="2">
    <source>
        <dbReference type="EMBL" id="PNT12227.1"/>
    </source>
</evidence>
<organism evidence="2 3">
    <name type="scientific">Populus trichocarpa</name>
    <name type="common">Western balsam poplar</name>
    <name type="synonym">Populus balsamifera subsp. trichocarpa</name>
    <dbReference type="NCBI Taxonomy" id="3694"/>
    <lineage>
        <taxon>Eukaryota</taxon>
        <taxon>Viridiplantae</taxon>
        <taxon>Streptophyta</taxon>
        <taxon>Embryophyta</taxon>
        <taxon>Tracheophyta</taxon>
        <taxon>Spermatophyta</taxon>
        <taxon>Magnoliopsida</taxon>
        <taxon>eudicotyledons</taxon>
        <taxon>Gunneridae</taxon>
        <taxon>Pentapetalae</taxon>
        <taxon>rosids</taxon>
        <taxon>fabids</taxon>
        <taxon>Malpighiales</taxon>
        <taxon>Salicaceae</taxon>
        <taxon>Saliceae</taxon>
        <taxon>Populus</taxon>
    </lineage>
</organism>
<protein>
    <submittedName>
        <fullName evidence="2">Uncharacterized protein</fullName>
    </submittedName>
</protein>
<reference evidence="2 3" key="1">
    <citation type="journal article" date="2006" name="Science">
        <title>The genome of black cottonwood, Populus trichocarpa (Torr. &amp; Gray).</title>
        <authorList>
            <person name="Tuskan G.A."/>
            <person name="Difazio S."/>
            <person name="Jansson S."/>
            <person name="Bohlmann J."/>
            <person name="Grigoriev I."/>
            <person name="Hellsten U."/>
            <person name="Putnam N."/>
            <person name="Ralph S."/>
            <person name="Rombauts S."/>
            <person name="Salamov A."/>
            <person name="Schein J."/>
            <person name="Sterck L."/>
            <person name="Aerts A."/>
            <person name="Bhalerao R.R."/>
            <person name="Bhalerao R.P."/>
            <person name="Blaudez D."/>
            <person name="Boerjan W."/>
            <person name="Brun A."/>
            <person name="Brunner A."/>
            <person name="Busov V."/>
            <person name="Campbell M."/>
            <person name="Carlson J."/>
            <person name="Chalot M."/>
            <person name="Chapman J."/>
            <person name="Chen G.L."/>
            <person name="Cooper D."/>
            <person name="Coutinho P.M."/>
            <person name="Couturier J."/>
            <person name="Covert S."/>
            <person name="Cronk Q."/>
            <person name="Cunningham R."/>
            <person name="Davis J."/>
            <person name="Degroeve S."/>
            <person name="Dejardin A."/>
            <person name="Depamphilis C."/>
            <person name="Detter J."/>
            <person name="Dirks B."/>
            <person name="Dubchak I."/>
            <person name="Duplessis S."/>
            <person name="Ehlting J."/>
            <person name="Ellis B."/>
            <person name="Gendler K."/>
            <person name="Goodstein D."/>
            <person name="Gribskov M."/>
            <person name="Grimwood J."/>
            <person name="Groover A."/>
            <person name="Gunter L."/>
            <person name="Hamberger B."/>
            <person name="Heinze B."/>
            <person name="Helariutta Y."/>
            <person name="Henrissat B."/>
            <person name="Holligan D."/>
            <person name="Holt R."/>
            <person name="Huang W."/>
            <person name="Islam-Faridi N."/>
            <person name="Jones S."/>
            <person name="Jones-Rhoades M."/>
            <person name="Jorgensen R."/>
            <person name="Joshi C."/>
            <person name="Kangasjarvi J."/>
            <person name="Karlsson J."/>
            <person name="Kelleher C."/>
            <person name="Kirkpatrick R."/>
            <person name="Kirst M."/>
            <person name="Kohler A."/>
            <person name="Kalluri U."/>
            <person name="Larimer F."/>
            <person name="Leebens-Mack J."/>
            <person name="Leple J.C."/>
            <person name="Locascio P."/>
            <person name="Lou Y."/>
            <person name="Lucas S."/>
            <person name="Martin F."/>
            <person name="Montanini B."/>
            <person name="Napoli C."/>
            <person name="Nelson D.R."/>
            <person name="Nelson C."/>
            <person name="Nieminen K."/>
            <person name="Nilsson O."/>
            <person name="Pereda V."/>
            <person name="Peter G."/>
            <person name="Philippe R."/>
            <person name="Pilate G."/>
            <person name="Poliakov A."/>
            <person name="Razumovskaya J."/>
            <person name="Richardson P."/>
            <person name="Rinaldi C."/>
            <person name="Ritland K."/>
            <person name="Rouze P."/>
            <person name="Ryaboy D."/>
            <person name="Schmutz J."/>
            <person name="Schrader J."/>
            <person name="Segerman B."/>
            <person name="Shin H."/>
            <person name="Siddiqui A."/>
            <person name="Sterky F."/>
            <person name="Terry A."/>
            <person name="Tsai C.J."/>
            <person name="Uberbacher E."/>
            <person name="Unneberg P."/>
            <person name="Vahala J."/>
            <person name="Wall K."/>
            <person name="Wessler S."/>
            <person name="Yang G."/>
            <person name="Yin T."/>
            <person name="Douglas C."/>
            <person name="Marra M."/>
            <person name="Sandberg G."/>
            <person name="Van de Peer Y."/>
            <person name="Rokhsar D."/>
        </authorList>
    </citation>
    <scope>NUCLEOTIDE SEQUENCE [LARGE SCALE GENOMIC DNA]</scope>
    <source>
        <strain evidence="3">cv. Nisqually</strain>
    </source>
</reference>
<dbReference type="InParanoid" id="A0A2K1YGS0"/>
<dbReference type="EMBL" id="CM009300">
    <property type="protein sequence ID" value="PNT12227.1"/>
    <property type="molecule type" value="Genomic_DNA"/>
</dbReference>
<feature type="region of interest" description="Disordered" evidence="1">
    <location>
        <begin position="107"/>
        <end position="133"/>
    </location>
</feature>
<accession>A0A2K1YGS0</accession>
<dbReference type="AlphaFoldDB" id="A0A2K1YGS0"/>
<evidence type="ECO:0000256" key="1">
    <source>
        <dbReference type="SAM" id="MobiDB-lite"/>
    </source>
</evidence>
<keyword evidence="3" id="KW-1185">Reference proteome</keyword>